<evidence type="ECO:0000259" key="2">
    <source>
        <dbReference type="Pfam" id="PF00117"/>
    </source>
</evidence>
<name>A0ABN1LPV1_9ALTE</name>
<sequence length="203" mass="22553">MLLLIDNYDSFTHNLARYFRELGQQVEVVRNDQITVAQIAEIAPRYLVFSPGPCTPNEAGVTLSAVKAFAGNIPMLGVCLGHQAIGQVFGANVIVARHIMHGKTSMLQHSNSPLFNNIETQFQATRYHSLILDAASISEQFQMTCWCDELGDIEPMAIEHKSLPIVGVQFHPESLLTPDGHKILQNFISLADSWYQSSDNRVT</sequence>
<dbReference type="InterPro" id="IPR006221">
    <property type="entry name" value="TrpG/PapA_dom"/>
</dbReference>
<accession>A0ABN1LPV1</accession>
<evidence type="ECO:0000256" key="1">
    <source>
        <dbReference type="ARBA" id="ARBA00022962"/>
    </source>
</evidence>
<dbReference type="CDD" id="cd01743">
    <property type="entry name" value="GATase1_Anthranilate_Synthase"/>
    <property type="match status" value="1"/>
</dbReference>
<dbReference type="EMBL" id="BAAAFD010000009">
    <property type="protein sequence ID" value="GAA0858816.1"/>
    <property type="molecule type" value="Genomic_DNA"/>
</dbReference>
<reference evidence="3 4" key="1">
    <citation type="journal article" date="2019" name="Int. J. Syst. Evol. Microbiol.">
        <title>The Global Catalogue of Microorganisms (GCM) 10K type strain sequencing project: providing services to taxonomists for standard genome sequencing and annotation.</title>
        <authorList>
            <consortium name="The Broad Institute Genomics Platform"/>
            <consortium name="The Broad Institute Genome Sequencing Center for Infectious Disease"/>
            <person name="Wu L."/>
            <person name="Ma J."/>
        </authorList>
    </citation>
    <scope>NUCLEOTIDE SEQUENCE [LARGE SCALE GENOMIC DNA]</scope>
    <source>
        <strain evidence="3 4">JCM 15896</strain>
    </source>
</reference>
<evidence type="ECO:0000313" key="4">
    <source>
        <dbReference type="Proteomes" id="UP001500359"/>
    </source>
</evidence>
<dbReference type="InterPro" id="IPR017926">
    <property type="entry name" value="GATASE"/>
</dbReference>
<dbReference type="PRINTS" id="PR00096">
    <property type="entry name" value="GATASE"/>
</dbReference>
<dbReference type="NCBIfam" id="TIGR00566">
    <property type="entry name" value="trpG_papA"/>
    <property type="match status" value="1"/>
</dbReference>
<proteinExistence type="predicted"/>
<dbReference type="PANTHER" id="PTHR43418:SF4">
    <property type="entry name" value="MULTIFUNCTIONAL TRYPTOPHAN BIOSYNTHESIS PROTEIN"/>
    <property type="match status" value="1"/>
</dbReference>
<keyword evidence="1" id="KW-0315">Glutamine amidotransferase</keyword>
<dbReference type="Gene3D" id="3.40.50.880">
    <property type="match status" value="1"/>
</dbReference>
<keyword evidence="4" id="KW-1185">Reference proteome</keyword>
<dbReference type="InterPro" id="IPR029062">
    <property type="entry name" value="Class_I_gatase-like"/>
</dbReference>
<evidence type="ECO:0000313" key="3">
    <source>
        <dbReference type="EMBL" id="GAA0858816.1"/>
    </source>
</evidence>
<dbReference type="Pfam" id="PF00117">
    <property type="entry name" value="GATase"/>
    <property type="match status" value="1"/>
</dbReference>
<protein>
    <submittedName>
        <fullName evidence="3">Aminodeoxychorismate synthase component II</fullName>
    </submittedName>
</protein>
<dbReference type="PROSITE" id="PS51273">
    <property type="entry name" value="GATASE_TYPE_1"/>
    <property type="match status" value="1"/>
</dbReference>
<comment type="caution">
    <text evidence="3">The sequence shown here is derived from an EMBL/GenBank/DDBJ whole genome shotgun (WGS) entry which is preliminary data.</text>
</comment>
<dbReference type="RefSeq" id="WP_343861390.1">
    <property type="nucleotide sequence ID" value="NZ_BAAAFD010000009.1"/>
</dbReference>
<organism evidence="3 4">
    <name type="scientific">Aliiglaciecola litoralis</name>
    <dbReference type="NCBI Taxonomy" id="582857"/>
    <lineage>
        <taxon>Bacteria</taxon>
        <taxon>Pseudomonadati</taxon>
        <taxon>Pseudomonadota</taxon>
        <taxon>Gammaproteobacteria</taxon>
        <taxon>Alteromonadales</taxon>
        <taxon>Alteromonadaceae</taxon>
        <taxon>Aliiglaciecola</taxon>
    </lineage>
</organism>
<dbReference type="PANTHER" id="PTHR43418">
    <property type="entry name" value="MULTIFUNCTIONAL TRYPTOPHAN BIOSYNTHESIS PROTEIN-RELATED"/>
    <property type="match status" value="1"/>
</dbReference>
<dbReference type="Proteomes" id="UP001500359">
    <property type="component" value="Unassembled WGS sequence"/>
</dbReference>
<feature type="domain" description="Glutamine amidotransferase" evidence="2">
    <location>
        <begin position="3"/>
        <end position="188"/>
    </location>
</feature>
<dbReference type="PRINTS" id="PR00097">
    <property type="entry name" value="ANTSNTHASEII"/>
</dbReference>
<gene>
    <name evidence="3" type="ORF">GCM10009114_29920</name>
</gene>
<dbReference type="InterPro" id="IPR050472">
    <property type="entry name" value="Anth_synth/Amidotransfase"/>
</dbReference>
<dbReference type="SUPFAM" id="SSF52317">
    <property type="entry name" value="Class I glutamine amidotransferase-like"/>
    <property type="match status" value="1"/>
</dbReference>